<name>A0A6A4FIM2_9STRA</name>
<keyword evidence="1" id="KW-0812">Transmembrane</keyword>
<protein>
    <submittedName>
        <fullName evidence="2">Uncharacterized protein</fullName>
    </submittedName>
</protein>
<comment type="caution">
    <text evidence="2">The sequence shown here is derived from an EMBL/GenBank/DDBJ whole genome shotgun (WGS) entry which is preliminary data.</text>
</comment>
<dbReference type="Proteomes" id="UP000434957">
    <property type="component" value="Unassembled WGS sequence"/>
</dbReference>
<reference evidence="2 3" key="1">
    <citation type="submission" date="2018-08" db="EMBL/GenBank/DDBJ databases">
        <title>Genomic investigation of the strawberry pathogen Phytophthora fragariae indicates pathogenicity is determined by transcriptional variation in three key races.</title>
        <authorList>
            <person name="Adams T.M."/>
            <person name="Armitage A.D."/>
            <person name="Sobczyk M.K."/>
            <person name="Bates H.J."/>
            <person name="Dunwell J.M."/>
            <person name="Nellist C.F."/>
            <person name="Harrison R.J."/>
        </authorList>
    </citation>
    <scope>NUCLEOTIDE SEQUENCE [LARGE SCALE GENOMIC DNA]</scope>
    <source>
        <strain evidence="2 3">SCRP333</strain>
    </source>
</reference>
<accession>A0A6A4FIM2</accession>
<feature type="transmembrane region" description="Helical" evidence="1">
    <location>
        <begin position="44"/>
        <end position="64"/>
    </location>
</feature>
<evidence type="ECO:0000313" key="2">
    <source>
        <dbReference type="EMBL" id="KAE9349693.1"/>
    </source>
</evidence>
<gene>
    <name evidence="2" type="ORF">PR003_g5746</name>
</gene>
<dbReference type="EMBL" id="QXFT01000244">
    <property type="protein sequence ID" value="KAE9349693.1"/>
    <property type="molecule type" value="Genomic_DNA"/>
</dbReference>
<organism evidence="2 3">
    <name type="scientific">Phytophthora rubi</name>
    <dbReference type="NCBI Taxonomy" id="129364"/>
    <lineage>
        <taxon>Eukaryota</taxon>
        <taxon>Sar</taxon>
        <taxon>Stramenopiles</taxon>
        <taxon>Oomycota</taxon>
        <taxon>Peronosporomycetes</taxon>
        <taxon>Peronosporales</taxon>
        <taxon>Peronosporaceae</taxon>
        <taxon>Phytophthora</taxon>
    </lineage>
</organism>
<evidence type="ECO:0000256" key="1">
    <source>
        <dbReference type="SAM" id="Phobius"/>
    </source>
</evidence>
<feature type="transmembrane region" description="Helical" evidence="1">
    <location>
        <begin position="108"/>
        <end position="127"/>
    </location>
</feature>
<evidence type="ECO:0000313" key="3">
    <source>
        <dbReference type="Proteomes" id="UP000434957"/>
    </source>
</evidence>
<keyword evidence="1" id="KW-0472">Membrane</keyword>
<keyword evidence="3" id="KW-1185">Reference proteome</keyword>
<sequence length="193" mass="21943">MYLSPSIQLSFMTAISPFWSVPLTPPPPGSSLKAYGHYEMLAPTFFVLFTVLPLLASLLFFEFVRDYNVHRHTARRVLAVSALLRRKSPHFKSIPGLQWVRDFCYGELLFIAFLVIGNVVLFVYGWINQRRVPLAQAIRTTSTRFWSSVELYSATAPSSTWRSSFCRARVTARGWSFSTFRTRMASNTTAGLA</sequence>
<dbReference type="AlphaFoldDB" id="A0A6A4FIM2"/>
<keyword evidence="1" id="KW-1133">Transmembrane helix</keyword>
<proteinExistence type="predicted"/>